<gene>
    <name evidence="1" type="ORF">Acy02nite_85520</name>
</gene>
<keyword evidence="2" id="KW-1185">Reference proteome</keyword>
<accession>A0A919MGW5</accession>
<name>A0A919MGW5_9ACTN</name>
<reference evidence="1" key="1">
    <citation type="submission" date="2021-01" db="EMBL/GenBank/DDBJ databases">
        <title>Whole genome shotgun sequence of Actinoplanes cyaneus NBRC 14990.</title>
        <authorList>
            <person name="Komaki H."/>
            <person name="Tamura T."/>
        </authorList>
    </citation>
    <scope>NUCLEOTIDE SEQUENCE</scope>
    <source>
        <strain evidence="1">NBRC 14990</strain>
    </source>
</reference>
<organism evidence="1 2">
    <name type="scientific">Actinoplanes cyaneus</name>
    <dbReference type="NCBI Taxonomy" id="52696"/>
    <lineage>
        <taxon>Bacteria</taxon>
        <taxon>Bacillati</taxon>
        <taxon>Actinomycetota</taxon>
        <taxon>Actinomycetes</taxon>
        <taxon>Micromonosporales</taxon>
        <taxon>Micromonosporaceae</taxon>
        <taxon>Actinoplanes</taxon>
    </lineage>
</organism>
<dbReference type="AlphaFoldDB" id="A0A919MGW5"/>
<sequence length="146" mass="15059">MGVLVLAAGGCGGGTGTAAPPPAVNERWESCDRVVADDQRTTRLDDSFQATSAVICPRPMIIARPSASAVPAGPGRQSSDVAALVAALRLPDEEPTDGPCTLIMITPPWIALIDAQGRWIHPGVPVDACGKPRAEVMDAAAKLIPE</sequence>
<evidence type="ECO:0000313" key="1">
    <source>
        <dbReference type="EMBL" id="GID70671.1"/>
    </source>
</evidence>
<evidence type="ECO:0000313" key="2">
    <source>
        <dbReference type="Proteomes" id="UP000619479"/>
    </source>
</evidence>
<dbReference type="EMBL" id="BOMH01000079">
    <property type="protein sequence ID" value="GID70671.1"/>
    <property type="molecule type" value="Genomic_DNA"/>
</dbReference>
<protein>
    <submittedName>
        <fullName evidence="1">Uncharacterized protein</fullName>
    </submittedName>
</protein>
<dbReference type="Proteomes" id="UP000619479">
    <property type="component" value="Unassembled WGS sequence"/>
</dbReference>
<proteinExistence type="predicted"/>
<comment type="caution">
    <text evidence="1">The sequence shown here is derived from an EMBL/GenBank/DDBJ whole genome shotgun (WGS) entry which is preliminary data.</text>
</comment>